<gene>
    <name evidence="2" type="ORF">KTC_64600</name>
</gene>
<dbReference type="SUPFAM" id="SSF54427">
    <property type="entry name" value="NTF2-like"/>
    <property type="match status" value="1"/>
</dbReference>
<protein>
    <recommendedName>
        <fullName evidence="1">SnoaL-like domain-containing protein</fullName>
    </recommendedName>
</protein>
<dbReference type="Pfam" id="PF12680">
    <property type="entry name" value="SnoaL_2"/>
    <property type="match status" value="1"/>
</dbReference>
<sequence>MRATENKALALRVYEAINTQDLATLDELFDPHIIRHAMGEVGIESARAAVTNAFAIFPQTHFVVEDLIAEGDKVALRVTVHGIPTPPGEPLPLIMEIFRIENGRVAEIWGAGTLRRSDA</sequence>
<dbReference type="Gene3D" id="3.10.450.50">
    <property type="match status" value="1"/>
</dbReference>
<evidence type="ECO:0000313" key="2">
    <source>
        <dbReference type="EMBL" id="BBH91709.1"/>
    </source>
</evidence>
<evidence type="ECO:0000259" key="1">
    <source>
        <dbReference type="Pfam" id="PF12680"/>
    </source>
</evidence>
<organism evidence="2">
    <name type="scientific">Thermosporothrix sp. COM3</name>
    <dbReference type="NCBI Taxonomy" id="2490863"/>
    <lineage>
        <taxon>Bacteria</taxon>
        <taxon>Bacillati</taxon>
        <taxon>Chloroflexota</taxon>
        <taxon>Ktedonobacteria</taxon>
        <taxon>Ktedonobacterales</taxon>
        <taxon>Thermosporotrichaceae</taxon>
        <taxon>Thermosporothrix</taxon>
    </lineage>
</organism>
<feature type="domain" description="SnoaL-like" evidence="1">
    <location>
        <begin position="12"/>
        <end position="108"/>
    </location>
</feature>
<name>A0A455SX65_9CHLR</name>
<accession>A0A455SX65</accession>
<proteinExistence type="predicted"/>
<dbReference type="InterPro" id="IPR032710">
    <property type="entry name" value="NTF2-like_dom_sf"/>
</dbReference>
<dbReference type="AlphaFoldDB" id="A0A455SX65"/>
<dbReference type="InterPro" id="IPR037401">
    <property type="entry name" value="SnoaL-like"/>
</dbReference>
<reference evidence="2" key="1">
    <citation type="submission" date="2018-12" db="EMBL/GenBank/DDBJ databases">
        <title>Novel natural products biosynthetic potential of the class Ktedonobacteria.</title>
        <authorList>
            <person name="Zheng Y."/>
            <person name="Saitou A."/>
            <person name="Wang C.M."/>
            <person name="Toyoda A."/>
            <person name="Minakuchi Y."/>
            <person name="Sekiguchi Y."/>
            <person name="Ueda K."/>
            <person name="Takano H."/>
            <person name="Sakai Y."/>
            <person name="Yokota A."/>
            <person name="Yabe S."/>
        </authorList>
    </citation>
    <scope>NUCLEOTIDE SEQUENCE</scope>
    <source>
        <strain evidence="2">COM3</strain>
    </source>
</reference>
<dbReference type="EMBL" id="AP019376">
    <property type="protein sequence ID" value="BBH91709.1"/>
    <property type="molecule type" value="Genomic_DNA"/>
</dbReference>